<name>A0A2S9MYK6_9BURK</name>
<feature type="transmembrane region" description="Helical" evidence="1">
    <location>
        <begin position="41"/>
        <end position="63"/>
    </location>
</feature>
<sequence>MWVNVKLLQRHIDDLYFAALVVLVIYSFMHNNVMQMHADSWLCWINLYLCCLLQYLAGISALLNRLSCLLYLRSNKLWLLTNSCSLCNS</sequence>
<keyword evidence="1" id="KW-0472">Membrane</keyword>
<organism evidence="2 3">
    <name type="scientific">Burkholderia multivorans</name>
    <dbReference type="NCBI Taxonomy" id="87883"/>
    <lineage>
        <taxon>Bacteria</taxon>
        <taxon>Pseudomonadati</taxon>
        <taxon>Pseudomonadota</taxon>
        <taxon>Betaproteobacteria</taxon>
        <taxon>Burkholderiales</taxon>
        <taxon>Burkholderiaceae</taxon>
        <taxon>Burkholderia</taxon>
        <taxon>Burkholderia cepacia complex</taxon>
    </lineage>
</organism>
<dbReference type="EMBL" id="PVGH01000025">
    <property type="protein sequence ID" value="PRF64865.1"/>
    <property type="molecule type" value="Genomic_DNA"/>
</dbReference>
<reference evidence="2 3" key="1">
    <citation type="submission" date="2018-03" db="EMBL/GenBank/DDBJ databases">
        <authorList>
            <person name="Keele B.F."/>
        </authorList>
    </citation>
    <scope>NUCLEOTIDE SEQUENCE [LARGE SCALE GENOMIC DNA]</scope>
    <source>
        <strain evidence="2 3">AU19729</strain>
    </source>
</reference>
<proteinExistence type="predicted"/>
<dbReference type="Proteomes" id="UP000238982">
    <property type="component" value="Unassembled WGS sequence"/>
</dbReference>
<gene>
    <name evidence="2" type="ORF">C6Q15_04085</name>
</gene>
<evidence type="ECO:0000256" key="1">
    <source>
        <dbReference type="SAM" id="Phobius"/>
    </source>
</evidence>
<accession>A0A2S9MYK6</accession>
<keyword evidence="1" id="KW-1133">Transmembrane helix</keyword>
<evidence type="ECO:0000313" key="2">
    <source>
        <dbReference type="EMBL" id="PRF64865.1"/>
    </source>
</evidence>
<dbReference type="AlphaFoldDB" id="A0A2S9MYK6"/>
<evidence type="ECO:0000313" key="3">
    <source>
        <dbReference type="Proteomes" id="UP000238982"/>
    </source>
</evidence>
<keyword evidence="1" id="KW-0812">Transmembrane</keyword>
<feature type="transmembrane region" description="Helical" evidence="1">
    <location>
        <begin position="12"/>
        <end position="29"/>
    </location>
</feature>
<protein>
    <submittedName>
        <fullName evidence="2">Uncharacterized protein</fullName>
    </submittedName>
</protein>
<comment type="caution">
    <text evidence="2">The sequence shown here is derived from an EMBL/GenBank/DDBJ whole genome shotgun (WGS) entry which is preliminary data.</text>
</comment>